<accession>A0A845F0Z7</accession>
<dbReference type="EMBL" id="WMEY01000004">
    <property type="protein sequence ID" value="MYL64397.1"/>
    <property type="molecule type" value="Genomic_DNA"/>
</dbReference>
<reference evidence="1 2" key="1">
    <citation type="submission" date="2019-11" db="EMBL/GenBank/DDBJ databases">
        <title>Genome sequences of 17 halophilic strains isolated from different environments.</title>
        <authorList>
            <person name="Furrow R.E."/>
        </authorList>
    </citation>
    <scope>NUCLEOTIDE SEQUENCE [LARGE SCALE GENOMIC DNA]</scope>
    <source>
        <strain evidence="1 2">22506_14_FS</strain>
    </source>
</reference>
<evidence type="ECO:0000313" key="2">
    <source>
        <dbReference type="Proteomes" id="UP000447833"/>
    </source>
</evidence>
<dbReference type="Proteomes" id="UP000447833">
    <property type="component" value="Unassembled WGS sequence"/>
</dbReference>
<dbReference type="RefSeq" id="WP_160919852.1">
    <property type="nucleotide sequence ID" value="NZ_WMEY01000004.1"/>
</dbReference>
<evidence type="ECO:0000313" key="1">
    <source>
        <dbReference type="EMBL" id="MYL64397.1"/>
    </source>
</evidence>
<comment type="caution">
    <text evidence="1">The sequence shown here is derived from an EMBL/GenBank/DDBJ whole genome shotgun (WGS) entry which is preliminary data.</text>
</comment>
<proteinExistence type="predicted"/>
<dbReference type="AlphaFoldDB" id="A0A845F0Z7"/>
<sequence length="47" mass="5452">MVLQGETKAIIVGAALMMRNFEEHGLLQSFMLLLFMRWNQQICPPML</sequence>
<protein>
    <submittedName>
        <fullName evidence="1">Uncharacterized protein</fullName>
    </submittedName>
</protein>
<gene>
    <name evidence="1" type="ORF">GLW07_13655</name>
</gene>
<name>A0A845F0Z7_9BACL</name>
<organism evidence="1 2">
    <name type="scientific">Guptibacillus hwajinpoensis</name>
    <dbReference type="NCBI Taxonomy" id="208199"/>
    <lineage>
        <taxon>Bacteria</taxon>
        <taxon>Bacillati</taxon>
        <taxon>Bacillota</taxon>
        <taxon>Bacilli</taxon>
        <taxon>Bacillales</taxon>
        <taxon>Guptibacillaceae</taxon>
        <taxon>Guptibacillus</taxon>
    </lineage>
</organism>